<keyword evidence="1" id="KW-0472">Membrane</keyword>
<keyword evidence="1" id="KW-0812">Transmembrane</keyword>
<dbReference type="EMBL" id="PDJF01000001">
    <property type="protein sequence ID" value="PFG29051.1"/>
    <property type="molecule type" value="Genomic_DNA"/>
</dbReference>
<dbReference type="AlphaFoldDB" id="A0A2A9DRN8"/>
<feature type="transmembrane region" description="Helical" evidence="1">
    <location>
        <begin position="35"/>
        <end position="54"/>
    </location>
</feature>
<evidence type="ECO:0000313" key="3">
    <source>
        <dbReference type="Proteomes" id="UP000221653"/>
    </source>
</evidence>
<sequence length="62" mass="6898">MHKRRLLVVALLLWIVAQLVEWGFYELVIGGTASVYAKAVVFALFPLPFVLVVARRISGDGK</sequence>
<dbReference type="Proteomes" id="UP000221653">
    <property type="component" value="Unassembled WGS sequence"/>
</dbReference>
<evidence type="ECO:0000313" key="2">
    <source>
        <dbReference type="EMBL" id="PFG29051.1"/>
    </source>
</evidence>
<reference evidence="2 3" key="1">
    <citation type="submission" date="2017-10" db="EMBL/GenBank/DDBJ databases">
        <title>Sequencing the genomes of 1000 actinobacteria strains.</title>
        <authorList>
            <person name="Klenk H.-P."/>
        </authorList>
    </citation>
    <scope>NUCLEOTIDE SEQUENCE [LARGE SCALE GENOMIC DNA]</scope>
    <source>
        <strain evidence="2 3">DSM 20688</strain>
    </source>
</reference>
<organism evidence="2 3">
    <name type="scientific">Corynebacterium renale</name>
    <dbReference type="NCBI Taxonomy" id="1724"/>
    <lineage>
        <taxon>Bacteria</taxon>
        <taxon>Bacillati</taxon>
        <taxon>Actinomycetota</taxon>
        <taxon>Actinomycetes</taxon>
        <taxon>Mycobacteriales</taxon>
        <taxon>Corynebacteriaceae</taxon>
        <taxon>Corynebacterium</taxon>
    </lineage>
</organism>
<protein>
    <submittedName>
        <fullName evidence="2">Uncharacterized protein</fullName>
    </submittedName>
</protein>
<keyword evidence="1" id="KW-1133">Transmembrane helix</keyword>
<accession>A0A2A9DRN8</accession>
<comment type="caution">
    <text evidence="2">The sequence shown here is derived from an EMBL/GenBank/DDBJ whole genome shotgun (WGS) entry which is preliminary data.</text>
</comment>
<evidence type="ECO:0000256" key="1">
    <source>
        <dbReference type="SAM" id="Phobius"/>
    </source>
</evidence>
<name>A0A2A9DRN8_9CORY</name>
<gene>
    <name evidence="2" type="ORF">ATK06_2185</name>
</gene>
<proteinExistence type="predicted"/>
<keyword evidence="3" id="KW-1185">Reference proteome</keyword>